<evidence type="ECO:0000256" key="2">
    <source>
        <dbReference type="SAM" id="SignalP"/>
    </source>
</evidence>
<dbReference type="PANTHER" id="PTHR19143">
    <property type="entry name" value="FIBRINOGEN/TENASCIN/ANGIOPOEITIN"/>
    <property type="match status" value="1"/>
</dbReference>
<evidence type="ECO:0000313" key="5">
    <source>
        <dbReference type="Proteomes" id="UP000596742"/>
    </source>
</evidence>
<feature type="signal peptide" evidence="2">
    <location>
        <begin position="1"/>
        <end position="21"/>
    </location>
</feature>
<sequence length="390" mass="44492">MMKYLIYLGLICSEHLLNVKATNTGDDMVETPIVDNQNVPLLAMFDMTKVNKRIKAYFSDTFESKMSDLVQLKLEDVLLSLKIDEDVKQYIESIKGNLTMNIEKEIKNYFDDVKQNLTASISEGIHVYEATSVALQDVRNETKRMQDDMKSFWNSLQEVQQFIANQSDNLYEHKHHQCGGALQDCGDLKGTSCTSGMYILHLNGLSPFRGYCNMVPSGGGWTVIQRRQDGSENFYRGWDDYKNGFGNLTGEFWLGNEHIYKLTSQGNYQLRITLEDWNGDTVYATYKTFSLGNEDSSYKLTIGGYSGTAGDSMAYNNGKAFSTKDKGNRCAQTAVGAWWYGSCTYSNLNGEYLRGKTSSDKDSHRGVAWHYWKNRWNYSLMKSEMMIRKP</sequence>
<comment type="caution">
    <text evidence="4">The sequence shown here is derived from an EMBL/GenBank/DDBJ whole genome shotgun (WGS) entry which is preliminary data.</text>
</comment>
<keyword evidence="5" id="KW-1185">Reference proteome</keyword>
<dbReference type="InterPro" id="IPR036056">
    <property type="entry name" value="Fibrinogen-like_C"/>
</dbReference>
<dbReference type="GO" id="GO:0005615">
    <property type="term" value="C:extracellular space"/>
    <property type="evidence" value="ECO:0007669"/>
    <property type="project" value="TreeGrafter"/>
</dbReference>
<proteinExistence type="predicted"/>
<feature type="domain" description="Fibrinogen C-terminal" evidence="3">
    <location>
        <begin position="176"/>
        <end position="390"/>
    </location>
</feature>
<evidence type="ECO:0000313" key="4">
    <source>
        <dbReference type="EMBL" id="VDH92087.1"/>
    </source>
</evidence>
<name>A0A8B6BK54_MYTGA</name>
<feature type="chain" id="PRO_5032551613" evidence="2">
    <location>
        <begin position="22"/>
        <end position="390"/>
    </location>
</feature>
<dbReference type="Pfam" id="PF00147">
    <property type="entry name" value="Fibrinogen_C"/>
    <property type="match status" value="1"/>
</dbReference>
<organism evidence="4 5">
    <name type="scientific">Mytilus galloprovincialis</name>
    <name type="common">Mediterranean mussel</name>
    <dbReference type="NCBI Taxonomy" id="29158"/>
    <lineage>
        <taxon>Eukaryota</taxon>
        <taxon>Metazoa</taxon>
        <taxon>Spiralia</taxon>
        <taxon>Lophotrochozoa</taxon>
        <taxon>Mollusca</taxon>
        <taxon>Bivalvia</taxon>
        <taxon>Autobranchia</taxon>
        <taxon>Pteriomorphia</taxon>
        <taxon>Mytilida</taxon>
        <taxon>Mytiloidea</taxon>
        <taxon>Mytilidae</taxon>
        <taxon>Mytilinae</taxon>
        <taxon>Mytilus</taxon>
    </lineage>
</organism>
<dbReference type="SUPFAM" id="SSF56496">
    <property type="entry name" value="Fibrinogen C-terminal domain-like"/>
    <property type="match status" value="1"/>
</dbReference>
<dbReference type="NCBIfam" id="NF040941">
    <property type="entry name" value="GGGWT_bact"/>
    <property type="match status" value="1"/>
</dbReference>
<accession>A0A8B6BK54</accession>
<dbReference type="InterPro" id="IPR002181">
    <property type="entry name" value="Fibrinogen_a/b/g_C_dom"/>
</dbReference>
<keyword evidence="1" id="KW-1015">Disulfide bond</keyword>
<dbReference type="PROSITE" id="PS51406">
    <property type="entry name" value="FIBRINOGEN_C_2"/>
    <property type="match status" value="1"/>
</dbReference>
<reference evidence="4" key="1">
    <citation type="submission" date="2018-11" db="EMBL/GenBank/DDBJ databases">
        <authorList>
            <person name="Alioto T."/>
            <person name="Alioto T."/>
        </authorList>
    </citation>
    <scope>NUCLEOTIDE SEQUENCE</scope>
</reference>
<evidence type="ECO:0000256" key="1">
    <source>
        <dbReference type="ARBA" id="ARBA00023157"/>
    </source>
</evidence>
<dbReference type="CDD" id="cd00087">
    <property type="entry name" value="FReD"/>
    <property type="match status" value="1"/>
</dbReference>
<dbReference type="OrthoDB" id="6275059at2759"/>
<protein>
    <submittedName>
        <fullName evidence="4">Angiopoietin 1</fullName>
    </submittedName>
</protein>
<dbReference type="InterPro" id="IPR014716">
    <property type="entry name" value="Fibrinogen_a/b/g_C_1"/>
</dbReference>
<dbReference type="InterPro" id="IPR050373">
    <property type="entry name" value="Fibrinogen_C-term_domain"/>
</dbReference>
<dbReference type="AlphaFoldDB" id="A0A8B6BK54"/>
<dbReference type="Proteomes" id="UP000596742">
    <property type="component" value="Unassembled WGS sequence"/>
</dbReference>
<gene>
    <name evidence="4" type="ORF">MGAL_10B030595</name>
</gene>
<keyword evidence="2" id="KW-0732">Signal</keyword>
<dbReference type="SMART" id="SM00186">
    <property type="entry name" value="FBG"/>
    <property type="match status" value="1"/>
</dbReference>
<dbReference type="PROSITE" id="PS00514">
    <property type="entry name" value="FIBRINOGEN_C_1"/>
    <property type="match status" value="1"/>
</dbReference>
<dbReference type="InterPro" id="IPR020837">
    <property type="entry name" value="Fibrinogen_CS"/>
</dbReference>
<evidence type="ECO:0000259" key="3">
    <source>
        <dbReference type="PROSITE" id="PS51406"/>
    </source>
</evidence>
<dbReference type="FunFam" id="3.90.215.10:FF:000001">
    <property type="entry name" value="Tenascin isoform 1"/>
    <property type="match status" value="1"/>
</dbReference>
<dbReference type="Gene3D" id="3.90.215.10">
    <property type="entry name" value="Gamma Fibrinogen, chain A, domain 1"/>
    <property type="match status" value="1"/>
</dbReference>
<dbReference type="EMBL" id="UYJE01000301">
    <property type="protein sequence ID" value="VDH92087.1"/>
    <property type="molecule type" value="Genomic_DNA"/>
</dbReference>